<dbReference type="Proteomes" id="UP001059041">
    <property type="component" value="Linkage Group LG22"/>
</dbReference>
<feature type="non-terminal residue" evidence="1">
    <location>
        <position position="53"/>
    </location>
</feature>
<name>A0A9W7WBS1_TRIRA</name>
<organism evidence="1 2">
    <name type="scientific">Triplophysa rosa</name>
    <name type="common">Cave loach</name>
    <dbReference type="NCBI Taxonomy" id="992332"/>
    <lineage>
        <taxon>Eukaryota</taxon>
        <taxon>Metazoa</taxon>
        <taxon>Chordata</taxon>
        <taxon>Craniata</taxon>
        <taxon>Vertebrata</taxon>
        <taxon>Euteleostomi</taxon>
        <taxon>Actinopterygii</taxon>
        <taxon>Neopterygii</taxon>
        <taxon>Teleostei</taxon>
        <taxon>Ostariophysi</taxon>
        <taxon>Cypriniformes</taxon>
        <taxon>Nemacheilidae</taxon>
        <taxon>Triplophysa</taxon>
    </lineage>
</organism>
<proteinExistence type="predicted"/>
<dbReference type="AlphaFoldDB" id="A0A9W7WBS1"/>
<reference evidence="1" key="1">
    <citation type="submission" date="2021-02" db="EMBL/GenBank/DDBJ databases">
        <title>Comparative genomics reveals that relaxation of natural selection precedes convergent phenotypic evolution of cavefish.</title>
        <authorList>
            <person name="Peng Z."/>
        </authorList>
    </citation>
    <scope>NUCLEOTIDE SEQUENCE</scope>
    <source>
        <tissue evidence="1">Muscle</tissue>
    </source>
</reference>
<comment type="caution">
    <text evidence="1">The sequence shown here is derived from an EMBL/GenBank/DDBJ whole genome shotgun (WGS) entry which is preliminary data.</text>
</comment>
<accession>A0A9W7WBS1</accession>
<gene>
    <name evidence="1" type="ORF">IRJ41_016591</name>
</gene>
<evidence type="ECO:0000313" key="2">
    <source>
        <dbReference type="Proteomes" id="UP001059041"/>
    </source>
</evidence>
<evidence type="ECO:0000313" key="1">
    <source>
        <dbReference type="EMBL" id="KAI7793425.1"/>
    </source>
</evidence>
<dbReference type="EMBL" id="JAFHDT010000022">
    <property type="protein sequence ID" value="KAI7793425.1"/>
    <property type="molecule type" value="Genomic_DNA"/>
</dbReference>
<sequence length="53" mass="5723">DRTSPMVVQVEEKLKHLRLQNPAETSGLFSPGNHSLVSSVGCGLQMDSPVTMI</sequence>
<protein>
    <submittedName>
        <fullName evidence="1">Uncharacterized protein</fullName>
    </submittedName>
</protein>
<keyword evidence="2" id="KW-1185">Reference proteome</keyword>